<gene>
    <name evidence="2" type="ORF">GCM10023143_03580</name>
</gene>
<keyword evidence="3" id="KW-1185">Reference proteome</keyword>
<dbReference type="Pfam" id="PF05193">
    <property type="entry name" value="Peptidase_M16_C"/>
    <property type="match status" value="1"/>
</dbReference>
<evidence type="ECO:0000313" key="2">
    <source>
        <dbReference type="EMBL" id="GAA4301639.1"/>
    </source>
</evidence>
<dbReference type="Gene3D" id="3.30.830.10">
    <property type="entry name" value="Metalloenzyme, LuxS/M16 peptidase-like"/>
    <property type="match status" value="2"/>
</dbReference>
<dbReference type="InterPro" id="IPR011249">
    <property type="entry name" value="Metalloenz_LuxS/M16"/>
</dbReference>
<dbReference type="InterPro" id="IPR050361">
    <property type="entry name" value="MPP/UQCRC_Complex"/>
</dbReference>
<accession>A0ABP8FEB3</accession>
<dbReference type="EMBL" id="BAABFN010000001">
    <property type="protein sequence ID" value="GAA4301639.1"/>
    <property type="molecule type" value="Genomic_DNA"/>
</dbReference>
<dbReference type="Proteomes" id="UP001501207">
    <property type="component" value="Unassembled WGS sequence"/>
</dbReference>
<dbReference type="Gene3D" id="2.50.20.10">
    <property type="entry name" value="Lipoprotein localisation LolA/LolB/LppX"/>
    <property type="match status" value="1"/>
</dbReference>
<evidence type="ECO:0000313" key="3">
    <source>
        <dbReference type="Proteomes" id="UP001501207"/>
    </source>
</evidence>
<name>A0ABP8FEB3_9BACT</name>
<dbReference type="InterPro" id="IPR007863">
    <property type="entry name" value="Peptidase_M16_C"/>
</dbReference>
<dbReference type="PANTHER" id="PTHR11851:SF224">
    <property type="entry name" value="PROCESSING PROTEASE"/>
    <property type="match status" value="1"/>
</dbReference>
<protein>
    <recommendedName>
        <fullName evidence="1">Peptidase M16 C-terminal domain-containing protein</fullName>
    </recommendedName>
</protein>
<evidence type="ECO:0000259" key="1">
    <source>
        <dbReference type="Pfam" id="PF05193"/>
    </source>
</evidence>
<sequence>MLIAAALQAQQPDRSHAPLPDPAPAVNIGTPDSFTLANGLKVFVVENHKLPTVTASLVLKLDPVLEKDKVGYVSMAGSLMRRGTTTRSKAELDEAIDFLGGQVRTGSRSASCSGLQKNFEQIFALMADVVLHPSFPAGELEKIRRQTLSGLASAKDDPESMLSNVAAVVTYGADHPYGEVETEATVKKITVPDIRGYYETYWKPNVAYMALVGDITRDSAEALVRRYFSSWKRGSVPRHTYPLPQKPGKALIALVDRPASVQTNIEIINPVMLKPGEAVNFPAALMNAVLGGGSSGWLFQDLREKYGYTYGAYSSLSVDPVIGAFSASGDVRTAVTDSSLARFMYELNRIRDKTVSPALLDSVKNTVSGNFALSLESPARIAQFAIDVAMYDMPADYYRDYLKSIAAVTPAAVQAAARRFVTPDRIHLVMVGNASEFAGKLAAFGPVQYYDGEGNKVAPPLKKQAPAGMTASAVIKKYLEAVGGEEKLSGIKDVHIMSGAEVMGQTLKMEQKYLLPDHFFMNMSMAGHSVSQTIVNGDSAGMWQMGQPLPVDDKTKAGLKARAQPFPELTYGNGKYDLRLKGIETVDGKAVYALEITDPSGEKHSAYYDTSTGLKLRETSPPRKTPQGEMVQTADLRDYREVEGIKIPYETIVDAGGQKIDIRVQEVKFNSGLQPGDFNP</sequence>
<reference evidence="3" key="1">
    <citation type="journal article" date="2019" name="Int. J. Syst. Evol. Microbiol.">
        <title>The Global Catalogue of Microorganisms (GCM) 10K type strain sequencing project: providing services to taxonomists for standard genome sequencing and annotation.</title>
        <authorList>
            <consortium name="The Broad Institute Genomics Platform"/>
            <consortium name="The Broad Institute Genome Sequencing Center for Infectious Disease"/>
            <person name="Wu L."/>
            <person name="Ma J."/>
        </authorList>
    </citation>
    <scope>NUCLEOTIDE SEQUENCE [LARGE SCALE GENOMIC DNA]</scope>
    <source>
        <strain evidence="3">JCM 17664</strain>
    </source>
</reference>
<comment type="caution">
    <text evidence="2">The sequence shown here is derived from an EMBL/GenBank/DDBJ whole genome shotgun (WGS) entry which is preliminary data.</text>
</comment>
<dbReference type="PANTHER" id="PTHR11851">
    <property type="entry name" value="METALLOPROTEASE"/>
    <property type="match status" value="1"/>
</dbReference>
<proteinExistence type="predicted"/>
<feature type="domain" description="Peptidase M16 C-terminal" evidence="1">
    <location>
        <begin position="188"/>
        <end position="366"/>
    </location>
</feature>
<dbReference type="SUPFAM" id="SSF63411">
    <property type="entry name" value="LuxS/MPP-like metallohydrolase"/>
    <property type="match status" value="2"/>
</dbReference>
<organism evidence="2 3">
    <name type="scientific">Compostibacter hankyongensis</name>
    <dbReference type="NCBI Taxonomy" id="1007089"/>
    <lineage>
        <taxon>Bacteria</taxon>
        <taxon>Pseudomonadati</taxon>
        <taxon>Bacteroidota</taxon>
        <taxon>Chitinophagia</taxon>
        <taxon>Chitinophagales</taxon>
        <taxon>Chitinophagaceae</taxon>
        <taxon>Compostibacter</taxon>
    </lineage>
</organism>